<accession>A0ABX8ZUY9</accession>
<gene>
    <name evidence="2" type="ORF">K3162_01350</name>
</gene>
<keyword evidence="1" id="KW-0732">Signal</keyword>
<sequence length="82" mass="8324">MKKLAIALAASALVTAAPISAGEVNGNGGFVPGGVNGGSECSFSGLNDDLSDGLGFTQTFAAVFRLFGLHPRFFNPGEFCRG</sequence>
<evidence type="ECO:0000313" key="2">
    <source>
        <dbReference type="EMBL" id="QZD92724.1"/>
    </source>
</evidence>
<feature type="chain" id="PRO_5046956599" evidence="1">
    <location>
        <begin position="22"/>
        <end position="82"/>
    </location>
</feature>
<organism evidence="2 3">
    <name type="scientific">Qipengyuania xiapuensis</name>
    <dbReference type="NCBI Taxonomy" id="2867236"/>
    <lineage>
        <taxon>Bacteria</taxon>
        <taxon>Pseudomonadati</taxon>
        <taxon>Pseudomonadota</taxon>
        <taxon>Alphaproteobacteria</taxon>
        <taxon>Sphingomonadales</taxon>
        <taxon>Erythrobacteraceae</taxon>
        <taxon>Qipengyuania</taxon>
    </lineage>
</organism>
<reference evidence="2 3" key="1">
    <citation type="submission" date="2021-08" db="EMBL/GenBank/DDBJ databases">
        <title>Comparative Genomics Analysis of the Genus Qipengyuania Reveals Extensive Genetic Diversity and Metabolic Versatility, Including the Description of Fifteen Novel Species.</title>
        <authorList>
            <person name="Liu Y."/>
        </authorList>
    </citation>
    <scope>NUCLEOTIDE SEQUENCE [LARGE SCALE GENOMIC DNA]</scope>
    <source>
        <strain evidence="2 3">1NDW3</strain>
    </source>
</reference>
<proteinExistence type="predicted"/>
<keyword evidence="3" id="KW-1185">Reference proteome</keyword>
<dbReference type="Proteomes" id="UP000824300">
    <property type="component" value="Chromosome"/>
</dbReference>
<evidence type="ECO:0000256" key="1">
    <source>
        <dbReference type="SAM" id="SignalP"/>
    </source>
</evidence>
<name>A0ABX8ZUY9_9SPHN</name>
<protein>
    <submittedName>
        <fullName evidence="2">Uncharacterized protein</fullName>
    </submittedName>
</protein>
<feature type="signal peptide" evidence="1">
    <location>
        <begin position="1"/>
        <end position="21"/>
    </location>
</feature>
<evidence type="ECO:0000313" key="3">
    <source>
        <dbReference type="Proteomes" id="UP000824300"/>
    </source>
</evidence>
<dbReference type="RefSeq" id="WP_221428421.1">
    <property type="nucleotide sequence ID" value="NZ_CP081296.1"/>
</dbReference>
<dbReference type="EMBL" id="CP081296">
    <property type="protein sequence ID" value="QZD92724.1"/>
    <property type="molecule type" value="Genomic_DNA"/>
</dbReference>